<comment type="caution">
    <text evidence="2">The sequence shown here is derived from an EMBL/GenBank/DDBJ whole genome shotgun (WGS) entry which is preliminary data.</text>
</comment>
<feature type="chain" id="PRO_5008089258" description="ADP-ribosylglycohydrolase" evidence="1">
    <location>
        <begin position="23"/>
        <end position="563"/>
    </location>
</feature>
<accession>A0A178IP34</accession>
<sequence length="563" mass="63113">MKKNKIHLIAIGLLAGSMISLASAQTAELRKISLAEYRDKMKAGWVGQIAGVCWGGPTEFKWKAAVIPAEKMPAWKPEMINNAFKQDDLYVEMTFLRSMEEHGFDVSQRQAGIDFANSGYKLWHANREGRKNLRCGIAPPDCSHPQFNAHADDIDYQIEADFSGLIAPGMPGAVIELGDKFGRLMNYGDGVYGGVFIGAMYAAAFFENDVEKIIATALQSIPADSQYAEMVRDMLQWHREEPGDWEKTWRKVEKKYQDNPRYRRVSCDTSEYNIDAKINGAYVLMGLLYGEDDPDKTIIISTRCGQDSDCNPSSAAGVLFTTLGFARLPARFTEKLDESREFSHTAYNFPLLVNVCEKLARQAVVGAGGHIEKDAAGEEFFIIPIQKPQPGPALKSWMPGPPANSRYTSAERAQIKYSEFLTMQDAVSHWCPGWIIADCGLQMNSGMQEEFQGRRNILLTHPKARDVPCVLSREVILPEGKTTRLLLSITHARNGGDWDLVVRVNQKELLRQTIGGDKKPAWIDLAVDLSSYAGKKIQIELLNQSNDWKREAAYWSRIEIESR</sequence>
<protein>
    <recommendedName>
        <fullName evidence="4">ADP-ribosylglycohydrolase</fullName>
    </recommendedName>
</protein>
<evidence type="ECO:0008006" key="4">
    <source>
        <dbReference type="Google" id="ProtNLM"/>
    </source>
</evidence>
<keyword evidence="3" id="KW-1185">Reference proteome</keyword>
<organism evidence="2 3">
    <name type="scientific">Termitidicoccus mucosus</name>
    <dbReference type="NCBI Taxonomy" id="1184151"/>
    <lineage>
        <taxon>Bacteria</taxon>
        <taxon>Pseudomonadati</taxon>
        <taxon>Verrucomicrobiota</taxon>
        <taxon>Opitutia</taxon>
        <taxon>Opitutales</taxon>
        <taxon>Opitutaceae</taxon>
        <taxon>Termitidicoccus</taxon>
    </lineage>
</organism>
<proteinExistence type="predicted"/>
<dbReference type="Pfam" id="PF03747">
    <property type="entry name" value="ADP_ribosyl_GH"/>
    <property type="match status" value="1"/>
</dbReference>
<evidence type="ECO:0000313" key="3">
    <source>
        <dbReference type="Proteomes" id="UP000078486"/>
    </source>
</evidence>
<dbReference type="Gene3D" id="1.10.4080.10">
    <property type="entry name" value="ADP-ribosylation/Crystallin J1"/>
    <property type="match status" value="1"/>
</dbReference>
<reference evidence="2 3" key="1">
    <citation type="submission" date="2016-01" db="EMBL/GenBank/DDBJ databases">
        <title>High potential of lignocellulose degradation of a new Verrucomicrobia species.</title>
        <authorList>
            <person name="Wang Y."/>
            <person name="Shi Y."/>
            <person name="Qiu Z."/>
            <person name="Liu S."/>
            <person name="Yang H."/>
        </authorList>
    </citation>
    <scope>NUCLEOTIDE SEQUENCE [LARGE SCALE GENOMIC DNA]</scope>
    <source>
        <strain evidence="2 3">TSB47</strain>
    </source>
</reference>
<keyword evidence="1" id="KW-0732">Signal</keyword>
<evidence type="ECO:0000313" key="2">
    <source>
        <dbReference type="EMBL" id="OAM90989.1"/>
    </source>
</evidence>
<dbReference type="EMBL" id="LRRQ01000043">
    <property type="protein sequence ID" value="OAM90989.1"/>
    <property type="molecule type" value="Genomic_DNA"/>
</dbReference>
<dbReference type="Proteomes" id="UP000078486">
    <property type="component" value="Unassembled WGS sequence"/>
</dbReference>
<gene>
    <name evidence="2" type="ORF">AW736_05685</name>
</gene>
<evidence type="ECO:0000256" key="1">
    <source>
        <dbReference type="SAM" id="SignalP"/>
    </source>
</evidence>
<dbReference type="OrthoDB" id="175027at2"/>
<dbReference type="AlphaFoldDB" id="A0A178IP34"/>
<dbReference type="RefSeq" id="WP_068769245.1">
    <property type="nucleotide sequence ID" value="NZ_CP109796.1"/>
</dbReference>
<dbReference type="SUPFAM" id="SSF101478">
    <property type="entry name" value="ADP-ribosylglycohydrolase"/>
    <property type="match status" value="1"/>
</dbReference>
<dbReference type="InterPro" id="IPR036705">
    <property type="entry name" value="Ribosyl_crysJ1_sf"/>
</dbReference>
<feature type="signal peptide" evidence="1">
    <location>
        <begin position="1"/>
        <end position="22"/>
    </location>
</feature>
<dbReference type="InterPro" id="IPR005502">
    <property type="entry name" value="Ribosyl_crysJ1"/>
</dbReference>
<dbReference type="STRING" id="1184151.AW736_05685"/>
<name>A0A178IP34_9BACT</name>